<proteinExistence type="predicted"/>
<organism evidence="2 3">
    <name type="scientific">Pseudomonas tohonis</name>
    <dbReference type="NCBI Taxonomy" id="2725477"/>
    <lineage>
        <taxon>Bacteria</taxon>
        <taxon>Pseudomonadati</taxon>
        <taxon>Pseudomonadota</taxon>
        <taxon>Gammaproteobacteria</taxon>
        <taxon>Pseudomonadales</taxon>
        <taxon>Pseudomonadaceae</taxon>
        <taxon>Pseudomonas</taxon>
    </lineage>
</organism>
<feature type="transmembrane region" description="Helical" evidence="1">
    <location>
        <begin position="21"/>
        <end position="38"/>
    </location>
</feature>
<dbReference type="EMBL" id="AP023189">
    <property type="protein sequence ID" value="BCG22066.1"/>
    <property type="molecule type" value="Genomic_DNA"/>
</dbReference>
<keyword evidence="1" id="KW-1133">Transmembrane helix</keyword>
<dbReference type="KEGG" id="ptw:TUM18999_02570"/>
<reference evidence="2 3" key="1">
    <citation type="submission" date="2020-05" db="EMBL/GenBank/DDBJ databases">
        <title>Characterization of novel class B3 metallo-beta-lactamase from novel Pseudomonas species.</title>
        <authorList>
            <person name="Yamada K."/>
            <person name="Aoki K."/>
            <person name="Ishii Y."/>
        </authorList>
    </citation>
    <scope>NUCLEOTIDE SEQUENCE [LARGE SCALE GENOMIC DNA]</scope>
    <source>
        <strain evidence="2 3">TUM18999</strain>
    </source>
</reference>
<dbReference type="Pfam" id="PF04120">
    <property type="entry name" value="Iron_permease"/>
    <property type="match status" value="1"/>
</dbReference>
<dbReference type="AlphaFoldDB" id="A0A6J4DYD6"/>
<dbReference type="InterPro" id="IPR007251">
    <property type="entry name" value="Iron_permease_Fet4"/>
</dbReference>
<evidence type="ECO:0000313" key="2">
    <source>
        <dbReference type="EMBL" id="BCG22066.1"/>
    </source>
</evidence>
<dbReference type="RefSeq" id="WP_173180428.1">
    <property type="nucleotide sequence ID" value="NZ_AP023189.1"/>
</dbReference>
<gene>
    <name evidence="2" type="ORF">TUM18999_02570</name>
</gene>
<keyword evidence="1" id="KW-0472">Membrane</keyword>
<accession>A0A6J4DYD6</accession>
<sequence>MRNFETAARWLAERSGSPRTFGLALGGIALWGITGPFFHFNDTWQLIVNTSTTIITFLMVFLLQNTQNRDTDELHIKLDELLRATKGAQAELMALDDRTASELKELRERYVRLGKEEGCETSPCPIRDTKNNPGAD</sequence>
<dbReference type="GO" id="GO:0055085">
    <property type="term" value="P:transmembrane transport"/>
    <property type="evidence" value="ECO:0007669"/>
    <property type="project" value="InterPro"/>
</dbReference>
<evidence type="ECO:0000313" key="3">
    <source>
        <dbReference type="Proteomes" id="UP000509383"/>
    </source>
</evidence>
<name>A0A6J4DYD6_9PSED</name>
<evidence type="ECO:0008006" key="4">
    <source>
        <dbReference type="Google" id="ProtNLM"/>
    </source>
</evidence>
<feature type="transmembrane region" description="Helical" evidence="1">
    <location>
        <begin position="44"/>
        <end position="63"/>
    </location>
</feature>
<keyword evidence="1" id="KW-0812">Transmembrane</keyword>
<protein>
    <recommendedName>
        <fullName evidence="4">Low affinity iron permease family protein</fullName>
    </recommendedName>
</protein>
<dbReference type="Proteomes" id="UP000509383">
    <property type="component" value="Chromosome"/>
</dbReference>
<evidence type="ECO:0000256" key="1">
    <source>
        <dbReference type="SAM" id="Phobius"/>
    </source>
</evidence>